<gene>
    <name evidence="1" type="ordered locus">Turpa_3396</name>
</gene>
<dbReference type="AlphaFoldDB" id="I4B9S7"/>
<dbReference type="EMBL" id="CP002959">
    <property type="protein sequence ID" value="AFM14034.1"/>
    <property type="molecule type" value="Genomic_DNA"/>
</dbReference>
<accession>I4B9S7</accession>
<dbReference type="Proteomes" id="UP000006048">
    <property type="component" value="Chromosome"/>
</dbReference>
<dbReference type="RefSeq" id="WP_014804530.1">
    <property type="nucleotide sequence ID" value="NC_018020.1"/>
</dbReference>
<dbReference type="OrthoDB" id="325175at2"/>
<dbReference type="Gene3D" id="2.30.30.40">
    <property type="entry name" value="SH3 Domains"/>
    <property type="match status" value="1"/>
</dbReference>
<dbReference type="KEGG" id="tpx:Turpa_3396"/>
<keyword evidence="2" id="KW-1185">Reference proteome</keyword>
<proteinExistence type="predicted"/>
<reference evidence="1 2" key="1">
    <citation type="submission" date="2012-06" db="EMBL/GenBank/DDBJ databases">
        <title>The complete chromosome of genome of Turneriella parva DSM 21527.</title>
        <authorList>
            <consortium name="US DOE Joint Genome Institute (JGI-PGF)"/>
            <person name="Lucas S."/>
            <person name="Han J."/>
            <person name="Lapidus A."/>
            <person name="Bruce D."/>
            <person name="Goodwin L."/>
            <person name="Pitluck S."/>
            <person name="Peters L."/>
            <person name="Kyrpides N."/>
            <person name="Mavromatis K."/>
            <person name="Ivanova N."/>
            <person name="Mikhailova N."/>
            <person name="Chertkov O."/>
            <person name="Detter J.C."/>
            <person name="Tapia R."/>
            <person name="Han C."/>
            <person name="Land M."/>
            <person name="Hauser L."/>
            <person name="Markowitz V."/>
            <person name="Cheng J.-F."/>
            <person name="Hugenholtz P."/>
            <person name="Woyke T."/>
            <person name="Wu D."/>
            <person name="Gronow S."/>
            <person name="Wellnitz S."/>
            <person name="Brambilla E."/>
            <person name="Klenk H.-P."/>
            <person name="Eisen J.A."/>
        </authorList>
    </citation>
    <scope>NUCLEOTIDE SEQUENCE [LARGE SCALE GENOMIC DNA]</scope>
    <source>
        <strain evidence="2">ATCC BAA-1111 / DSM 21527 / NCTC 11395 / H</strain>
    </source>
</reference>
<organism evidence="1 2">
    <name type="scientific">Turneriella parva (strain ATCC BAA-1111 / DSM 21527 / NCTC 11395 / H)</name>
    <name type="common">Leptospira parva</name>
    <dbReference type="NCBI Taxonomy" id="869212"/>
    <lineage>
        <taxon>Bacteria</taxon>
        <taxon>Pseudomonadati</taxon>
        <taxon>Spirochaetota</taxon>
        <taxon>Spirochaetia</taxon>
        <taxon>Leptospirales</taxon>
        <taxon>Leptospiraceae</taxon>
        <taxon>Turneriella</taxon>
    </lineage>
</organism>
<evidence type="ECO:0000313" key="2">
    <source>
        <dbReference type="Proteomes" id="UP000006048"/>
    </source>
</evidence>
<evidence type="ECO:0000313" key="1">
    <source>
        <dbReference type="EMBL" id="AFM14034.1"/>
    </source>
</evidence>
<dbReference type="HOGENOM" id="CLU_1093912_0_0_12"/>
<protein>
    <submittedName>
        <fullName evidence="1">Uncharacterized protein</fullName>
    </submittedName>
</protein>
<name>I4B9S7_TURPD</name>
<sequence length="254" mass="28515">MKKLPILFLIFLSIDCSEPQAKNSAVIPEKEFRDIITQSQFYSGAGAGFFRFELKFTKDMKYSLAFAGGHTGWESAGTYAIKSNTAILNVQSCSGDLISADVCQKALQGTVCQVVETRESLDYSHDLSCKFANKFPAFGKDEVGDFDFPISKRILPAGAERKWQNIEVVTMGHTVWVSTTTVNLREKPSSQAPTREYIVDPYGERLPSLPKGTKVIVHARTKAKERIGTKENYWYLISVDATDYVWAFGEYFVR</sequence>